<comment type="caution">
    <text evidence="2">The sequence shown here is derived from an EMBL/GenBank/DDBJ whole genome shotgun (WGS) entry which is preliminary data.</text>
</comment>
<keyword evidence="1" id="KW-0812">Transmembrane</keyword>
<keyword evidence="1" id="KW-0472">Membrane</keyword>
<keyword evidence="1" id="KW-1133">Transmembrane helix</keyword>
<reference evidence="2 3" key="1">
    <citation type="submission" date="2023-07" db="EMBL/GenBank/DDBJ databases">
        <title>Genomic Encyclopedia of Type Strains, Phase IV (KMG-IV): sequencing the most valuable type-strain genomes for metagenomic binning, comparative biology and taxonomic classification.</title>
        <authorList>
            <person name="Goeker M."/>
        </authorList>
    </citation>
    <scope>NUCLEOTIDE SEQUENCE [LARGE SCALE GENOMIC DNA]</scope>
    <source>
        <strain evidence="2 3">DSM 16784</strain>
    </source>
</reference>
<gene>
    <name evidence="2" type="ORF">J2S15_003303</name>
</gene>
<feature type="transmembrane region" description="Helical" evidence="1">
    <location>
        <begin position="12"/>
        <end position="35"/>
    </location>
</feature>
<dbReference type="Proteomes" id="UP001230220">
    <property type="component" value="Unassembled WGS sequence"/>
</dbReference>
<feature type="transmembrane region" description="Helical" evidence="1">
    <location>
        <begin position="66"/>
        <end position="92"/>
    </location>
</feature>
<accession>A0ABU0E6M1</accession>
<dbReference type="EMBL" id="JAUSUR010000007">
    <property type="protein sequence ID" value="MDQ0362549.1"/>
    <property type="molecule type" value="Genomic_DNA"/>
</dbReference>
<evidence type="ECO:0000256" key="1">
    <source>
        <dbReference type="SAM" id="Phobius"/>
    </source>
</evidence>
<keyword evidence="3" id="KW-1185">Reference proteome</keyword>
<evidence type="ECO:0000313" key="3">
    <source>
        <dbReference type="Proteomes" id="UP001230220"/>
    </source>
</evidence>
<name>A0ABU0E6M1_9FIRM</name>
<protein>
    <submittedName>
        <fullName evidence="2">Holliday junction resolvase-like endonuclease</fullName>
    </submittedName>
</protein>
<sequence>MSMRIYIFEMSCKLMLLGTIVFLLIGIIILTSNILEHLQWKILLIDCKDRCIKHKIWILRLFSAGIIVLAVICILCLIAIVIILIVLLIYLIEMISKIPELHQELVGATSVTKEILCIN</sequence>
<evidence type="ECO:0000313" key="2">
    <source>
        <dbReference type="EMBL" id="MDQ0362549.1"/>
    </source>
</evidence>
<proteinExistence type="predicted"/>
<organism evidence="2 3">
    <name type="scientific">Breznakia pachnodae</name>
    <dbReference type="NCBI Taxonomy" id="265178"/>
    <lineage>
        <taxon>Bacteria</taxon>
        <taxon>Bacillati</taxon>
        <taxon>Bacillota</taxon>
        <taxon>Erysipelotrichia</taxon>
        <taxon>Erysipelotrichales</taxon>
        <taxon>Erysipelotrichaceae</taxon>
        <taxon>Breznakia</taxon>
    </lineage>
</organism>